<proteinExistence type="predicted"/>
<dbReference type="PANTHER" id="PTHR39337:SF1">
    <property type="entry name" value="BLR5642 PROTEIN"/>
    <property type="match status" value="1"/>
</dbReference>
<dbReference type="AlphaFoldDB" id="A0A5B8CC74"/>
<dbReference type="InterPro" id="IPR014519">
    <property type="entry name" value="UCP024492"/>
</dbReference>
<dbReference type="KEGG" id="sufl:FIL70_03120"/>
<dbReference type="InterPro" id="IPR007438">
    <property type="entry name" value="DUF488"/>
</dbReference>
<name>A0A5B8CC74_SPHSA</name>
<dbReference type="PANTHER" id="PTHR39337">
    <property type="entry name" value="BLR5642 PROTEIN"/>
    <property type="match status" value="1"/>
</dbReference>
<evidence type="ECO:0000313" key="1">
    <source>
        <dbReference type="EMBL" id="QDC36385.1"/>
    </source>
</evidence>
<dbReference type="Pfam" id="PF04343">
    <property type="entry name" value="DUF488"/>
    <property type="match status" value="1"/>
</dbReference>
<gene>
    <name evidence="1" type="ORF">FIL70_03120</name>
</gene>
<dbReference type="PIRSF" id="PIRSF024492">
    <property type="entry name" value="UCP024492"/>
    <property type="match status" value="1"/>
</dbReference>
<sequence>MYTLGYEGAKVVDFIATLKRAGISLLLDVRQLPQSRRPGFSKRVLSEALEEAGIGYRHMRQLGDPKPGRDAARRGDMAEFRSIFGAHLESEESQIAIRDAATVSQEETVALMCYERAPKDCHRSIVAERIRDIVSVEIVHLGVHPS</sequence>
<evidence type="ECO:0000313" key="2">
    <source>
        <dbReference type="Proteomes" id="UP000311469"/>
    </source>
</evidence>
<dbReference type="Proteomes" id="UP000311469">
    <property type="component" value="Chromosome cSF1"/>
</dbReference>
<reference evidence="1 2" key="1">
    <citation type="submission" date="2019-06" db="EMBL/GenBank/DDBJ databases">
        <title>Genome organization and adaptive potential of archetypical organophosphate degarding Sphingobium fuliginis ATCC 27551.</title>
        <authorList>
            <person name="Sarwar A."/>
            <person name="Parthasarathy S."/>
            <person name="Singh C."/>
            <person name="Siddavattam D."/>
        </authorList>
    </citation>
    <scope>NUCLEOTIDE SEQUENCE [LARGE SCALE GENOMIC DNA]</scope>
    <source>
        <strain evidence="1 2">ATCC 27551</strain>
    </source>
</reference>
<protein>
    <submittedName>
        <fullName evidence="1">DUF488 domain-containing protein</fullName>
    </submittedName>
</protein>
<organism evidence="1 2">
    <name type="scientific">Sphingobium fuliginis ATCC 27551</name>
    <dbReference type="NCBI Taxonomy" id="1208342"/>
    <lineage>
        <taxon>Bacteria</taxon>
        <taxon>Pseudomonadati</taxon>
        <taxon>Pseudomonadota</taxon>
        <taxon>Alphaproteobacteria</taxon>
        <taxon>Sphingomonadales</taxon>
        <taxon>Sphingomonadaceae</taxon>
        <taxon>Sphingobium</taxon>
    </lineage>
</organism>
<accession>A0A5B8CC74</accession>
<dbReference type="EMBL" id="CP041016">
    <property type="protein sequence ID" value="QDC36385.1"/>
    <property type="molecule type" value="Genomic_DNA"/>
</dbReference>